<reference evidence="2" key="1">
    <citation type="submission" date="2025-08" db="UniProtKB">
        <authorList>
            <consortium name="RefSeq"/>
        </authorList>
    </citation>
    <scope>IDENTIFICATION</scope>
    <source>
        <tissue evidence="2">Whole body</tissue>
    </source>
</reference>
<dbReference type="RefSeq" id="XP_025405871.1">
    <property type="nucleotide sequence ID" value="XM_025550086.1"/>
</dbReference>
<dbReference type="InterPro" id="IPR027124">
    <property type="entry name" value="Swc5/CFDP1/2"/>
</dbReference>
<dbReference type="PANTHER" id="PTHR23227">
    <property type="entry name" value="BUCENTAUR RELATED"/>
    <property type="match status" value="1"/>
</dbReference>
<evidence type="ECO:0000313" key="1">
    <source>
        <dbReference type="Proteomes" id="UP000694846"/>
    </source>
</evidence>
<protein>
    <submittedName>
        <fullName evidence="2">Uncharacterized protein LOC112680089</fullName>
    </submittedName>
</protein>
<dbReference type="AlphaFoldDB" id="A0A8B8F5F2"/>
<sequence length="171" mass="19389">MITKQRLILPRNVEITDLCIGTWNVQSMYRTGTLTTVVSCLERYRLDITAVQEISGGEKHERGVGFIIKDKFLPNVVKFEPIKDKSEEVKNAFYDELDRVCDGLTSGKPKIIIGDFNTKVGRERIYRPTIGINSLHSESNENGNKLISFATARNMVISSTMFPHKSIHKQT</sequence>
<dbReference type="SUPFAM" id="SSF56219">
    <property type="entry name" value="DNase I-like"/>
    <property type="match status" value="1"/>
</dbReference>
<dbReference type="GeneID" id="112680089"/>
<evidence type="ECO:0000313" key="2">
    <source>
        <dbReference type="RefSeq" id="XP_025405871.1"/>
    </source>
</evidence>
<dbReference type="InterPro" id="IPR036691">
    <property type="entry name" value="Endo/exonu/phosph_ase_sf"/>
</dbReference>
<name>A0A8B8F5F2_9HEMI</name>
<proteinExistence type="predicted"/>
<dbReference type="OrthoDB" id="5828726at2759"/>
<organism evidence="1 2">
    <name type="scientific">Sipha flava</name>
    <name type="common">yellow sugarcane aphid</name>
    <dbReference type="NCBI Taxonomy" id="143950"/>
    <lineage>
        <taxon>Eukaryota</taxon>
        <taxon>Metazoa</taxon>
        <taxon>Ecdysozoa</taxon>
        <taxon>Arthropoda</taxon>
        <taxon>Hexapoda</taxon>
        <taxon>Insecta</taxon>
        <taxon>Pterygota</taxon>
        <taxon>Neoptera</taxon>
        <taxon>Paraneoptera</taxon>
        <taxon>Hemiptera</taxon>
        <taxon>Sternorrhyncha</taxon>
        <taxon>Aphidomorpha</taxon>
        <taxon>Aphidoidea</taxon>
        <taxon>Aphididae</taxon>
        <taxon>Sipha</taxon>
    </lineage>
</organism>
<gene>
    <name evidence="2" type="primary">LOC112680089</name>
</gene>
<dbReference type="Proteomes" id="UP000694846">
    <property type="component" value="Unplaced"/>
</dbReference>
<dbReference type="Gene3D" id="3.60.10.10">
    <property type="entry name" value="Endonuclease/exonuclease/phosphatase"/>
    <property type="match status" value="1"/>
</dbReference>
<dbReference type="PANTHER" id="PTHR23227:SF84">
    <property type="entry name" value="ENDONUCLEASE_EXONUCLEASE_PHOSPHATASE DOMAIN-CONTAINING PROTEIN"/>
    <property type="match status" value="1"/>
</dbReference>
<keyword evidence="1" id="KW-1185">Reference proteome</keyword>
<accession>A0A8B8F5F2</accession>